<evidence type="ECO:0000313" key="2">
    <source>
        <dbReference type="EMBL" id="MDO5457252.1"/>
    </source>
</evidence>
<organism evidence="2 3">
    <name type="scientific">Atopococcus tabaci</name>
    <dbReference type="NCBI Taxonomy" id="269774"/>
    <lineage>
        <taxon>Bacteria</taxon>
        <taxon>Bacillati</taxon>
        <taxon>Bacillota</taxon>
        <taxon>Bacilli</taxon>
        <taxon>Lactobacillales</taxon>
        <taxon>Carnobacteriaceae</taxon>
        <taxon>Atopococcus</taxon>
    </lineage>
</organism>
<dbReference type="Pfam" id="PF11772">
    <property type="entry name" value="EpuA"/>
    <property type="match status" value="1"/>
</dbReference>
<keyword evidence="3" id="KW-1185">Reference proteome</keyword>
<proteinExistence type="predicted"/>
<dbReference type="AlphaFoldDB" id="A0AA43UC43"/>
<evidence type="ECO:0000313" key="3">
    <source>
        <dbReference type="Proteomes" id="UP001171751"/>
    </source>
</evidence>
<reference evidence="2" key="1">
    <citation type="submission" date="2023-07" db="EMBL/GenBank/DDBJ databases">
        <title>Between Cages and Wild: Unraveling the Impact of Captivity on Animal Microbiomes and Antimicrobial Resistance.</title>
        <authorList>
            <person name="Schmartz G.P."/>
            <person name="Rehner J."/>
            <person name="Schuff M.J."/>
            <person name="Becker S.L."/>
            <person name="Kravczyk M."/>
            <person name="Gurevich A."/>
            <person name="Francke R."/>
            <person name="Mueller R."/>
            <person name="Keller V."/>
            <person name="Keller A."/>
        </authorList>
    </citation>
    <scope>NUCLEOTIDE SEQUENCE</scope>
    <source>
        <strain evidence="2">S39M_St_73</strain>
    </source>
</reference>
<comment type="caution">
    <text evidence="2">The sequence shown here is derived from an EMBL/GenBank/DDBJ whole genome shotgun (WGS) entry which is preliminary data.</text>
</comment>
<name>A0AA43UC43_9LACT</name>
<evidence type="ECO:0000256" key="1">
    <source>
        <dbReference type="SAM" id="Phobius"/>
    </source>
</evidence>
<keyword evidence="2" id="KW-0240">DNA-directed RNA polymerase</keyword>
<keyword evidence="1" id="KW-0812">Transmembrane</keyword>
<keyword evidence="1" id="KW-0472">Membrane</keyword>
<sequence>MNKVKIVDKNILTRLRKVTVRTVIIIGVFILLFLLGALIGYSVIGGGNPFDIFTPSFWTTLFDFI</sequence>
<gene>
    <name evidence="2" type="ORF">Q4F26_02820</name>
</gene>
<accession>A0AA43UC43</accession>
<dbReference type="InterPro" id="IPR024596">
    <property type="entry name" value="RNApol_su_b/EpuA"/>
</dbReference>
<feature type="transmembrane region" description="Helical" evidence="1">
    <location>
        <begin position="20"/>
        <end position="44"/>
    </location>
</feature>
<keyword evidence="2" id="KW-0804">Transcription</keyword>
<protein>
    <submittedName>
        <fullName evidence="2">DNA-directed RNA polymerase subunit beta</fullName>
    </submittedName>
</protein>
<keyword evidence="1" id="KW-1133">Transmembrane helix</keyword>
<dbReference type="EMBL" id="JAUNQW010000007">
    <property type="protein sequence ID" value="MDO5457252.1"/>
    <property type="molecule type" value="Genomic_DNA"/>
</dbReference>
<dbReference type="GO" id="GO:0000428">
    <property type="term" value="C:DNA-directed RNA polymerase complex"/>
    <property type="evidence" value="ECO:0007669"/>
    <property type="project" value="UniProtKB-KW"/>
</dbReference>
<dbReference type="Proteomes" id="UP001171751">
    <property type="component" value="Unassembled WGS sequence"/>
</dbReference>